<dbReference type="EMBL" id="DS995780">
    <property type="protein sequence ID" value="EGE08466.1"/>
    <property type="molecule type" value="Genomic_DNA"/>
</dbReference>
<evidence type="ECO:0000313" key="1">
    <source>
        <dbReference type="EMBL" id="EGE08466.1"/>
    </source>
</evidence>
<dbReference type="AlphaFoldDB" id="F2Q2U8"/>
<dbReference type="HOGENOM" id="CLU_152737_0_0_1"/>
<name>F2Q2U8_TRIEC</name>
<accession>F2Q2U8</accession>
<evidence type="ECO:0008006" key="3">
    <source>
        <dbReference type="Google" id="ProtNLM"/>
    </source>
</evidence>
<proteinExistence type="predicted"/>
<dbReference type="Proteomes" id="UP000009169">
    <property type="component" value="Unassembled WGS sequence"/>
</dbReference>
<evidence type="ECO:0000313" key="2">
    <source>
        <dbReference type="Proteomes" id="UP000009169"/>
    </source>
</evidence>
<dbReference type="VEuPathDB" id="FungiDB:TEQG_07352"/>
<sequence length="140" mass="15575">MEYNHRKEINTHGKAAEIFVLAEFLRSLGVSWANNAFAQGYLPFVFYQRPIQCKRIQMFLGFGFPVVRVKEGSPEWAAWMIKESSTITSGILNDAPGLGKTVQTLGPVCFAAMQRKTNLIASTSWPVARAASGMHCYQVS</sequence>
<organism evidence="1 2">
    <name type="scientific">Trichophyton equinum (strain ATCC MYA-4606 / CBS 127.97)</name>
    <name type="common">Horse ringworm fungus</name>
    <dbReference type="NCBI Taxonomy" id="559882"/>
    <lineage>
        <taxon>Eukaryota</taxon>
        <taxon>Fungi</taxon>
        <taxon>Dikarya</taxon>
        <taxon>Ascomycota</taxon>
        <taxon>Pezizomycotina</taxon>
        <taxon>Eurotiomycetes</taxon>
        <taxon>Eurotiomycetidae</taxon>
        <taxon>Onygenales</taxon>
        <taxon>Arthrodermataceae</taxon>
        <taxon>Trichophyton</taxon>
    </lineage>
</organism>
<reference evidence="2" key="1">
    <citation type="journal article" date="2012" name="MBio">
        <title>Comparative genome analysis of Trichophyton rubrum and related dermatophytes reveals candidate genes involved in infection.</title>
        <authorList>
            <person name="Martinez D.A."/>
            <person name="Oliver B.G."/>
            <person name="Graeser Y."/>
            <person name="Goldberg J.M."/>
            <person name="Li W."/>
            <person name="Martinez-Rossi N.M."/>
            <person name="Monod M."/>
            <person name="Shelest E."/>
            <person name="Barton R.C."/>
            <person name="Birch E."/>
            <person name="Brakhage A.A."/>
            <person name="Chen Z."/>
            <person name="Gurr S.J."/>
            <person name="Heiman D."/>
            <person name="Heitman J."/>
            <person name="Kosti I."/>
            <person name="Rossi A."/>
            <person name="Saif S."/>
            <person name="Samalova M."/>
            <person name="Saunders C.W."/>
            <person name="Shea T."/>
            <person name="Summerbell R.C."/>
            <person name="Xu J."/>
            <person name="Young S."/>
            <person name="Zeng Q."/>
            <person name="Birren B.W."/>
            <person name="Cuomo C.A."/>
            <person name="White T.C."/>
        </authorList>
    </citation>
    <scope>NUCLEOTIDE SEQUENCE [LARGE SCALE GENOMIC DNA]</scope>
    <source>
        <strain evidence="2">ATCC MYA-4606 / CBS 127.97</strain>
    </source>
</reference>
<protein>
    <recommendedName>
        <fullName evidence="3">SNF2 N-terminal domain-containing protein</fullName>
    </recommendedName>
</protein>
<keyword evidence="2" id="KW-1185">Reference proteome</keyword>
<gene>
    <name evidence="1" type="ORF">TEQG_07352</name>
</gene>